<accession>A0A2T0PTB8</accession>
<dbReference type="PROSITE" id="PS51257">
    <property type="entry name" value="PROKAR_LIPOPROTEIN"/>
    <property type="match status" value="1"/>
</dbReference>
<evidence type="ECO:0000313" key="3">
    <source>
        <dbReference type="Proteomes" id="UP000237846"/>
    </source>
</evidence>
<feature type="signal peptide" evidence="1">
    <location>
        <begin position="1"/>
        <end position="26"/>
    </location>
</feature>
<dbReference type="Proteomes" id="UP000237846">
    <property type="component" value="Unassembled WGS sequence"/>
</dbReference>
<dbReference type="EMBL" id="PVZC01000012">
    <property type="protein sequence ID" value="PRX92038.1"/>
    <property type="molecule type" value="Genomic_DNA"/>
</dbReference>
<comment type="caution">
    <text evidence="2">The sequence shown here is derived from an EMBL/GenBank/DDBJ whole genome shotgun (WGS) entry which is preliminary data.</text>
</comment>
<keyword evidence="3" id="KW-1185">Reference proteome</keyword>
<evidence type="ECO:0000256" key="1">
    <source>
        <dbReference type="SAM" id="SignalP"/>
    </source>
</evidence>
<keyword evidence="1" id="KW-0732">Signal</keyword>
<name>A0A2T0PTB8_9ACTN</name>
<organism evidence="2 3">
    <name type="scientific">Allonocardiopsis opalescens</name>
    <dbReference type="NCBI Taxonomy" id="1144618"/>
    <lineage>
        <taxon>Bacteria</taxon>
        <taxon>Bacillati</taxon>
        <taxon>Actinomycetota</taxon>
        <taxon>Actinomycetes</taxon>
        <taxon>Streptosporangiales</taxon>
        <taxon>Allonocardiopsis</taxon>
    </lineage>
</organism>
<dbReference type="RefSeq" id="WP_245930528.1">
    <property type="nucleotide sequence ID" value="NZ_PVZC01000012.1"/>
</dbReference>
<reference evidence="2 3" key="1">
    <citation type="submission" date="2018-03" db="EMBL/GenBank/DDBJ databases">
        <title>Genomic Encyclopedia of Archaeal and Bacterial Type Strains, Phase II (KMG-II): from individual species to whole genera.</title>
        <authorList>
            <person name="Goeker M."/>
        </authorList>
    </citation>
    <scope>NUCLEOTIDE SEQUENCE [LARGE SCALE GENOMIC DNA]</scope>
    <source>
        <strain evidence="2 3">DSM 45601</strain>
    </source>
</reference>
<protein>
    <submittedName>
        <fullName evidence="2">Uncharacterized protein</fullName>
    </submittedName>
</protein>
<proteinExistence type="predicted"/>
<dbReference type="AlphaFoldDB" id="A0A2T0PTB8"/>
<sequence length="137" mass="14121">MPLPARTLAAAALAAAAGCGAPAESAAPSPSFSEIEVIVPTATIPAATPTDDDVSPRAFLICEGLRLADGYERMNTATDDAEAQALIWEVVTDALDEDAEPALHAIAVEHMGDADAAAAEMEEWCAENTEGMPGDPW</sequence>
<evidence type="ECO:0000313" key="2">
    <source>
        <dbReference type="EMBL" id="PRX92038.1"/>
    </source>
</evidence>
<gene>
    <name evidence="2" type="ORF">CLV72_112111</name>
</gene>
<feature type="chain" id="PRO_5015423608" evidence="1">
    <location>
        <begin position="27"/>
        <end position="137"/>
    </location>
</feature>